<evidence type="ECO:0000313" key="3">
    <source>
        <dbReference type="EMBL" id="PSJ15975.1"/>
    </source>
</evidence>
<accession>A0A2P7NR84</accession>
<gene>
    <name evidence="3" type="ORF">C7H79_16095</name>
</gene>
<evidence type="ECO:0000256" key="1">
    <source>
        <dbReference type="SAM" id="MobiDB-lite"/>
    </source>
</evidence>
<protein>
    <recommendedName>
        <fullName evidence="2">DUF4224 domain-containing protein</fullName>
    </recommendedName>
</protein>
<organism evidence="3 4">
    <name type="scientific">Nitrosomonas supralitoralis</name>
    <dbReference type="NCBI Taxonomy" id="2116706"/>
    <lineage>
        <taxon>Bacteria</taxon>
        <taxon>Pseudomonadati</taxon>
        <taxon>Pseudomonadota</taxon>
        <taxon>Betaproteobacteria</taxon>
        <taxon>Nitrosomonadales</taxon>
        <taxon>Nitrosomonadaceae</taxon>
        <taxon>Nitrosomonas</taxon>
    </lineage>
</organism>
<keyword evidence="4" id="KW-1185">Reference proteome</keyword>
<reference evidence="3 4" key="1">
    <citation type="submission" date="2018-03" db="EMBL/GenBank/DDBJ databases">
        <title>Draft genome of Nitrosomonas supralitoralis APG5.</title>
        <authorList>
            <person name="Urakawa H."/>
            <person name="Lopez J.V."/>
        </authorList>
    </citation>
    <scope>NUCLEOTIDE SEQUENCE [LARGE SCALE GENOMIC DNA]</scope>
    <source>
        <strain evidence="3 4">APG5</strain>
    </source>
</reference>
<dbReference type="EMBL" id="PXXU01000093">
    <property type="protein sequence ID" value="PSJ15975.1"/>
    <property type="molecule type" value="Genomic_DNA"/>
</dbReference>
<evidence type="ECO:0000313" key="4">
    <source>
        <dbReference type="Proteomes" id="UP000241912"/>
    </source>
</evidence>
<proteinExistence type="predicted"/>
<dbReference type="Proteomes" id="UP000241912">
    <property type="component" value="Unassembled WGS sequence"/>
</dbReference>
<sequence length="69" mass="7633">MSIFLDDDDVARLAGTKIKSRQVAQLRIMGILFYINAAGRPVVPRSAVEGNNQPLNQDQSWTPNVLKHG</sequence>
<evidence type="ECO:0000259" key="2">
    <source>
        <dbReference type="Pfam" id="PF13986"/>
    </source>
</evidence>
<name>A0A2P7NR84_9PROT</name>
<dbReference type="InterPro" id="IPR025319">
    <property type="entry name" value="DUF4224"/>
</dbReference>
<dbReference type="Pfam" id="PF13986">
    <property type="entry name" value="DUF4224"/>
    <property type="match status" value="1"/>
</dbReference>
<feature type="domain" description="DUF4224" evidence="2">
    <location>
        <begin position="4"/>
        <end position="47"/>
    </location>
</feature>
<dbReference type="OrthoDB" id="8612748at2"/>
<dbReference type="AlphaFoldDB" id="A0A2P7NR84"/>
<feature type="compositionally biased region" description="Polar residues" evidence="1">
    <location>
        <begin position="49"/>
        <end position="63"/>
    </location>
</feature>
<feature type="region of interest" description="Disordered" evidence="1">
    <location>
        <begin position="45"/>
        <end position="69"/>
    </location>
</feature>
<comment type="caution">
    <text evidence="3">The sequence shown here is derived from an EMBL/GenBank/DDBJ whole genome shotgun (WGS) entry which is preliminary data.</text>
</comment>
<dbReference type="RefSeq" id="WP_106708275.1">
    <property type="nucleotide sequence ID" value="NZ_PXXU01000093.1"/>
</dbReference>